<evidence type="ECO:0000256" key="2">
    <source>
        <dbReference type="ARBA" id="ARBA00022771"/>
    </source>
</evidence>
<dbReference type="EMBL" id="JARQWQ010000051">
    <property type="protein sequence ID" value="KAK2557207.1"/>
    <property type="molecule type" value="Genomic_DNA"/>
</dbReference>
<evidence type="ECO:0000313" key="7">
    <source>
        <dbReference type="Proteomes" id="UP001249851"/>
    </source>
</evidence>
<keyword evidence="2" id="KW-0863">Zinc-finger</keyword>
<dbReference type="Pfam" id="PF05485">
    <property type="entry name" value="THAP"/>
    <property type="match status" value="1"/>
</dbReference>
<dbReference type="GO" id="GO:0008270">
    <property type="term" value="F:zinc ion binding"/>
    <property type="evidence" value="ECO:0007669"/>
    <property type="project" value="UniProtKB-KW"/>
</dbReference>
<keyword evidence="4" id="KW-0238">DNA-binding</keyword>
<organism evidence="6 7">
    <name type="scientific">Acropora cervicornis</name>
    <name type="common">Staghorn coral</name>
    <dbReference type="NCBI Taxonomy" id="6130"/>
    <lineage>
        <taxon>Eukaryota</taxon>
        <taxon>Metazoa</taxon>
        <taxon>Cnidaria</taxon>
        <taxon>Anthozoa</taxon>
        <taxon>Hexacorallia</taxon>
        <taxon>Scleractinia</taxon>
        <taxon>Astrocoeniina</taxon>
        <taxon>Acroporidae</taxon>
        <taxon>Acropora</taxon>
    </lineage>
</organism>
<reference evidence="6" key="2">
    <citation type="journal article" date="2023" name="Science">
        <title>Genomic signatures of disease resistance in endangered staghorn corals.</title>
        <authorList>
            <person name="Vollmer S.V."/>
            <person name="Selwyn J.D."/>
            <person name="Despard B.A."/>
            <person name="Roesel C.L."/>
        </authorList>
    </citation>
    <scope>NUCLEOTIDE SEQUENCE</scope>
    <source>
        <strain evidence="6">K2</strain>
    </source>
</reference>
<evidence type="ECO:0000256" key="1">
    <source>
        <dbReference type="ARBA" id="ARBA00022723"/>
    </source>
</evidence>
<reference evidence="6" key="1">
    <citation type="journal article" date="2023" name="G3 (Bethesda)">
        <title>Whole genome assembly and annotation of the endangered Caribbean coral Acropora cervicornis.</title>
        <authorList>
            <person name="Selwyn J.D."/>
            <person name="Vollmer S.V."/>
        </authorList>
    </citation>
    <scope>NUCLEOTIDE SEQUENCE</scope>
    <source>
        <strain evidence="6">K2</strain>
    </source>
</reference>
<dbReference type="GO" id="GO:0003677">
    <property type="term" value="F:DNA binding"/>
    <property type="evidence" value="ECO:0007669"/>
    <property type="project" value="UniProtKB-KW"/>
</dbReference>
<accession>A0AAD9V128</accession>
<gene>
    <name evidence="6" type="ORF">P5673_020691</name>
</gene>
<evidence type="ECO:0000259" key="5">
    <source>
        <dbReference type="Pfam" id="PF05485"/>
    </source>
</evidence>
<keyword evidence="3" id="KW-0862">Zinc</keyword>
<proteinExistence type="predicted"/>
<dbReference type="Proteomes" id="UP001249851">
    <property type="component" value="Unassembled WGS sequence"/>
</dbReference>
<evidence type="ECO:0000313" key="6">
    <source>
        <dbReference type="EMBL" id="KAK2557207.1"/>
    </source>
</evidence>
<evidence type="ECO:0000256" key="3">
    <source>
        <dbReference type="ARBA" id="ARBA00022833"/>
    </source>
</evidence>
<comment type="caution">
    <text evidence="6">The sequence shown here is derived from an EMBL/GenBank/DDBJ whole genome shotgun (WGS) entry which is preliminary data.</text>
</comment>
<feature type="domain" description="THAP-type" evidence="5">
    <location>
        <begin position="133"/>
        <end position="186"/>
    </location>
</feature>
<keyword evidence="1" id="KW-0479">Metal-binding</keyword>
<dbReference type="AlphaFoldDB" id="A0AAD9V128"/>
<name>A0AAD9V128_ACRCE</name>
<evidence type="ECO:0000256" key="4">
    <source>
        <dbReference type="ARBA" id="ARBA00023125"/>
    </source>
</evidence>
<sequence>MASRFVEADEEFIEELRNISENKNTKRSMDYLTNIFQQWAKTRGKNDQFESYNVPEPDEALNNFALYVINKGRLISPSLPVGDDRYLNLSSQKRPTGRNLGGNRLVRRSGTTSRVSSYQLCSRFRAKEMPTICVATGCRNQNDDAQGISLHVIPVFVGHRRQAKRRRKKWIDFVKQKRAISRREICGRAVAFLFNRMMETNSI</sequence>
<keyword evidence="7" id="KW-1185">Reference proteome</keyword>
<protein>
    <recommendedName>
        <fullName evidence="5">THAP-type domain-containing protein</fullName>
    </recommendedName>
</protein>
<dbReference type="InterPro" id="IPR006612">
    <property type="entry name" value="THAP_Znf"/>
</dbReference>